<evidence type="ECO:0000256" key="1">
    <source>
        <dbReference type="ARBA" id="ARBA00004340"/>
    </source>
</evidence>
<dbReference type="RefSeq" id="XP_009530500.1">
    <property type="nucleotide sequence ID" value="XM_009532205.1"/>
</dbReference>
<evidence type="ECO:0000256" key="3">
    <source>
        <dbReference type="ARBA" id="ARBA00022525"/>
    </source>
</evidence>
<dbReference type="AlphaFoldDB" id="G4ZSY6"/>
<dbReference type="KEGG" id="psoj:PHYSODRAFT_334883"/>
<evidence type="ECO:0000313" key="6">
    <source>
        <dbReference type="EMBL" id="EGZ13071.1"/>
    </source>
</evidence>
<name>G4ZSY6_PHYSP</name>
<dbReference type="Pfam" id="PF20147">
    <property type="entry name" value="Crinkler"/>
    <property type="match status" value="1"/>
</dbReference>
<feature type="domain" description="Crinkler effector protein N-terminal" evidence="5">
    <location>
        <begin position="35"/>
        <end position="140"/>
    </location>
</feature>
<feature type="compositionally biased region" description="Acidic residues" evidence="4">
    <location>
        <begin position="161"/>
        <end position="175"/>
    </location>
</feature>
<feature type="region of interest" description="Disordered" evidence="4">
    <location>
        <begin position="156"/>
        <end position="181"/>
    </location>
</feature>
<keyword evidence="3" id="KW-0964">Secreted</keyword>
<dbReference type="GO" id="GO:0005576">
    <property type="term" value="C:extracellular region"/>
    <property type="evidence" value="ECO:0007669"/>
    <property type="project" value="UniProtKB-SubCell"/>
</dbReference>
<comment type="subcellular location">
    <subcellularLocation>
        <location evidence="1">Host cell</location>
    </subcellularLocation>
    <subcellularLocation>
        <location evidence="2">Secreted</location>
    </subcellularLocation>
</comment>
<dbReference type="GeneID" id="20646893"/>
<feature type="region of interest" description="Disordered" evidence="4">
    <location>
        <begin position="1"/>
        <end position="28"/>
    </location>
</feature>
<dbReference type="InParanoid" id="G4ZSY6"/>
<dbReference type="Proteomes" id="UP000002640">
    <property type="component" value="Unassembled WGS sequence"/>
</dbReference>
<evidence type="ECO:0000256" key="2">
    <source>
        <dbReference type="ARBA" id="ARBA00004613"/>
    </source>
</evidence>
<protein>
    <recommendedName>
        <fullName evidence="5">Crinkler effector protein N-terminal domain-containing protein</fullName>
    </recommendedName>
</protein>
<dbReference type="InterPro" id="IPR045379">
    <property type="entry name" value="Crinkler_N"/>
</dbReference>
<evidence type="ECO:0000259" key="5">
    <source>
        <dbReference type="Pfam" id="PF20147"/>
    </source>
</evidence>
<accession>G4ZSY6</accession>
<dbReference type="EMBL" id="JH159156">
    <property type="protein sequence ID" value="EGZ13071.1"/>
    <property type="molecule type" value="Genomic_DNA"/>
</dbReference>
<gene>
    <name evidence="6" type="ORF">PHYSODRAFT_334883</name>
</gene>
<keyword evidence="7" id="KW-1185">Reference proteome</keyword>
<dbReference type="GO" id="GO:0043657">
    <property type="term" value="C:host cell"/>
    <property type="evidence" value="ECO:0007669"/>
    <property type="project" value="UniProtKB-SubCell"/>
</dbReference>
<sequence>MATGIKRKASDDGNSATSSSKRRSASLTNVDDKRTLVCAVEGLNGRVCIIPISADAPIHRLKELIHQQNAPQLTGITASTMDVYSTKDPRHGWARVSDHGSMISRGESRAKTSMLPTRRIRDYFPSDTPPFHSGVVHVVAEAITDDLVAPQVEAAEPAPAPDDEEVSSDEEDSEAENERYEQVRDELGLSLSWAIPVKDFSQRHDFQGFQWLQYQRYLDVAPSRVFIGNKTTWREFYVACNQVIELNEGHVMFRCVEGFTASKDGSTLMLWVGT</sequence>
<organism evidence="6 7">
    <name type="scientific">Phytophthora sojae (strain P6497)</name>
    <name type="common">Soybean stem and root rot agent</name>
    <name type="synonym">Phytophthora megasperma f. sp. glycines</name>
    <dbReference type="NCBI Taxonomy" id="1094619"/>
    <lineage>
        <taxon>Eukaryota</taxon>
        <taxon>Sar</taxon>
        <taxon>Stramenopiles</taxon>
        <taxon>Oomycota</taxon>
        <taxon>Peronosporomycetes</taxon>
        <taxon>Peronosporales</taxon>
        <taxon>Peronosporaceae</taxon>
        <taxon>Phytophthora</taxon>
    </lineage>
</organism>
<proteinExistence type="predicted"/>
<evidence type="ECO:0000313" key="7">
    <source>
        <dbReference type="Proteomes" id="UP000002640"/>
    </source>
</evidence>
<reference evidence="6 7" key="1">
    <citation type="journal article" date="2006" name="Science">
        <title>Phytophthora genome sequences uncover evolutionary origins and mechanisms of pathogenesis.</title>
        <authorList>
            <person name="Tyler B.M."/>
            <person name="Tripathy S."/>
            <person name="Zhang X."/>
            <person name="Dehal P."/>
            <person name="Jiang R.H."/>
            <person name="Aerts A."/>
            <person name="Arredondo F.D."/>
            <person name="Baxter L."/>
            <person name="Bensasson D."/>
            <person name="Beynon J.L."/>
            <person name="Chapman J."/>
            <person name="Damasceno C.M."/>
            <person name="Dorrance A.E."/>
            <person name="Dou D."/>
            <person name="Dickerman A.W."/>
            <person name="Dubchak I.L."/>
            <person name="Garbelotto M."/>
            <person name="Gijzen M."/>
            <person name="Gordon S.G."/>
            <person name="Govers F."/>
            <person name="Grunwald N.J."/>
            <person name="Huang W."/>
            <person name="Ivors K.L."/>
            <person name="Jones R.W."/>
            <person name="Kamoun S."/>
            <person name="Krampis K."/>
            <person name="Lamour K.H."/>
            <person name="Lee M.K."/>
            <person name="McDonald W.H."/>
            <person name="Medina M."/>
            <person name="Meijer H.J."/>
            <person name="Nordberg E.K."/>
            <person name="Maclean D.J."/>
            <person name="Ospina-Giraldo M.D."/>
            <person name="Morris P.F."/>
            <person name="Phuntumart V."/>
            <person name="Putnam N.H."/>
            <person name="Rash S."/>
            <person name="Rose J.K."/>
            <person name="Sakihama Y."/>
            <person name="Salamov A.A."/>
            <person name="Savidor A."/>
            <person name="Scheuring C.F."/>
            <person name="Smith B.M."/>
            <person name="Sobral B.W."/>
            <person name="Terry A."/>
            <person name="Torto-Alalibo T.A."/>
            <person name="Win J."/>
            <person name="Xu Z."/>
            <person name="Zhang H."/>
            <person name="Grigoriev I.V."/>
            <person name="Rokhsar D.S."/>
            <person name="Boore J.L."/>
        </authorList>
    </citation>
    <scope>NUCLEOTIDE SEQUENCE [LARGE SCALE GENOMIC DNA]</scope>
    <source>
        <strain evidence="6 7">P6497</strain>
    </source>
</reference>
<evidence type="ECO:0000256" key="4">
    <source>
        <dbReference type="SAM" id="MobiDB-lite"/>
    </source>
</evidence>